<accession>A0A4P7N5Y0</accession>
<evidence type="ECO:0000313" key="2">
    <source>
        <dbReference type="EMBL" id="QBZ57977.1"/>
    </source>
</evidence>
<dbReference type="Proteomes" id="UP000294847">
    <property type="component" value="Chromosome 3"/>
</dbReference>
<sequence>KKGVGRDGPVNAVGSGEVLKADGPNESPPHHEAASSLLCTPMAHVSACACASAVRHCVGEKSSRIFVDKDTVVGGEYFTRVFDLSGEDPGKRANFNAVMRGLDPEMRNIRRFGI</sequence>
<proteinExistence type="predicted"/>
<reference evidence="2 3" key="1">
    <citation type="journal article" date="2019" name="Mol. Biol. Evol.">
        <title>Blast fungal genomes show frequent chromosomal changes, gene gains and losses, and effector gene turnover.</title>
        <authorList>
            <person name="Gomez Luciano L.B."/>
            <person name="Jason Tsai I."/>
            <person name="Chuma I."/>
            <person name="Tosa Y."/>
            <person name="Chen Y.H."/>
            <person name="Li J.Y."/>
            <person name="Li M.Y."/>
            <person name="Jade Lu M.Y."/>
            <person name="Nakayashiki H."/>
            <person name="Li W.H."/>
        </authorList>
    </citation>
    <scope>NUCLEOTIDE SEQUENCE [LARGE SCALE GENOMIC DNA]</scope>
    <source>
        <strain evidence="2">MZ5-1-6</strain>
    </source>
</reference>
<dbReference type="AlphaFoldDB" id="A0A4P7N5Y0"/>
<feature type="non-terminal residue" evidence="2">
    <location>
        <position position="1"/>
    </location>
</feature>
<organism evidence="2 3">
    <name type="scientific">Pyricularia oryzae</name>
    <name type="common">Rice blast fungus</name>
    <name type="synonym">Magnaporthe oryzae</name>
    <dbReference type="NCBI Taxonomy" id="318829"/>
    <lineage>
        <taxon>Eukaryota</taxon>
        <taxon>Fungi</taxon>
        <taxon>Dikarya</taxon>
        <taxon>Ascomycota</taxon>
        <taxon>Pezizomycotina</taxon>
        <taxon>Sordariomycetes</taxon>
        <taxon>Sordariomycetidae</taxon>
        <taxon>Magnaporthales</taxon>
        <taxon>Pyriculariaceae</taxon>
        <taxon>Pyricularia</taxon>
    </lineage>
</organism>
<evidence type="ECO:0000256" key="1">
    <source>
        <dbReference type="SAM" id="MobiDB-lite"/>
    </source>
</evidence>
<protein>
    <submittedName>
        <fullName evidence="2">Uncharacterized protein</fullName>
    </submittedName>
</protein>
<evidence type="ECO:0000313" key="3">
    <source>
        <dbReference type="Proteomes" id="UP000294847"/>
    </source>
</evidence>
<feature type="region of interest" description="Disordered" evidence="1">
    <location>
        <begin position="1"/>
        <end position="34"/>
    </location>
</feature>
<dbReference type="EMBL" id="CP034206">
    <property type="protein sequence ID" value="QBZ57977.1"/>
    <property type="molecule type" value="Genomic_DNA"/>
</dbReference>
<name>A0A4P7N5Y0_PYROR</name>
<feature type="non-terminal residue" evidence="2">
    <location>
        <position position="114"/>
    </location>
</feature>
<gene>
    <name evidence="2" type="ORF">PoMZ_02915</name>
</gene>